<name>A0A7R6PL00_9GAMM</name>
<dbReference type="AlphaFoldDB" id="A0A7R6PL00"/>
<dbReference type="KEGG" id="njp:NEJAP_2198"/>
<evidence type="ECO:0000259" key="1">
    <source>
        <dbReference type="Pfam" id="PF01814"/>
    </source>
</evidence>
<organism evidence="2 3">
    <name type="scientific">Neptunomonas japonica JAMM 1380</name>
    <dbReference type="NCBI Taxonomy" id="1441457"/>
    <lineage>
        <taxon>Bacteria</taxon>
        <taxon>Pseudomonadati</taxon>
        <taxon>Pseudomonadota</taxon>
        <taxon>Gammaproteobacteria</taxon>
        <taxon>Oceanospirillales</taxon>
        <taxon>Oceanospirillaceae</taxon>
        <taxon>Neptunomonas</taxon>
    </lineage>
</organism>
<protein>
    <submittedName>
        <fullName evidence="2">Cation-binding protein</fullName>
    </submittedName>
</protein>
<dbReference type="RefSeq" id="WP_201347355.1">
    <property type="nucleotide sequence ID" value="NZ_AP014546.1"/>
</dbReference>
<proteinExistence type="predicted"/>
<dbReference type="GO" id="GO:0005886">
    <property type="term" value="C:plasma membrane"/>
    <property type="evidence" value="ECO:0007669"/>
    <property type="project" value="TreeGrafter"/>
</dbReference>
<dbReference type="Proteomes" id="UP000595332">
    <property type="component" value="Chromosome"/>
</dbReference>
<feature type="domain" description="Hemerythrin-like" evidence="1">
    <location>
        <begin position="3"/>
        <end position="137"/>
    </location>
</feature>
<keyword evidence="3" id="KW-1185">Reference proteome</keyword>
<sequence length="182" mass="20607">MTVVSELHQDHVNLIKLLDILDKKIIKLKDGGQPNFGLMADVIGYIATYAEGYHHPKEDKMFTFFKGRNGKLDGVMQECENAHANLKGYAHALLESIDGILHDAVMPMNEFIEKLEEFVRNEKNHLDFEEAKVFPVLSQVASDADWSAVEAGLPVQEDPLFGEKQAEEYKALYVELMRDINS</sequence>
<gene>
    <name evidence="2" type="ORF">NEJAP_2198</name>
</gene>
<dbReference type="PANTHER" id="PTHR39966:SF1">
    <property type="entry name" value="HEMERYTHRIN-LIKE DOMAIN-CONTAINING PROTEIN"/>
    <property type="match status" value="1"/>
</dbReference>
<dbReference type="InterPro" id="IPR012312">
    <property type="entry name" value="Hemerythrin-like"/>
</dbReference>
<dbReference type="Gene3D" id="1.20.120.520">
    <property type="entry name" value="nmb1532 protein domain like"/>
    <property type="match status" value="1"/>
</dbReference>
<accession>A0A7R6PL00</accession>
<evidence type="ECO:0000313" key="2">
    <source>
        <dbReference type="EMBL" id="BBB30146.1"/>
    </source>
</evidence>
<reference evidence="2 3" key="1">
    <citation type="journal article" date="2008" name="Int. J. Syst. Evol. Microbiol.">
        <title>Neptunomonas japonica sp. nov., an Osedax japonicus symbiont-like bacterium isolated from sediment adjacent to sperm whale carcasses off Kagoshima, Japan.</title>
        <authorList>
            <person name="Miyazaki M."/>
            <person name="Nogi Y."/>
            <person name="Fujiwara Y."/>
            <person name="Kawato M."/>
            <person name="Kubokawa K."/>
            <person name="Horikoshi K."/>
        </authorList>
    </citation>
    <scope>NUCLEOTIDE SEQUENCE [LARGE SCALE GENOMIC DNA]</scope>
    <source>
        <strain evidence="2 3">JAMM 1380</strain>
    </source>
</reference>
<dbReference type="Pfam" id="PF01814">
    <property type="entry name" value="Hemerythrin"/>
    <property type="match status" value="1"/>
</dbReference>
<dbReference type="EMBL" id="AP014546">
    <property type="protein sequence ID" value="BBB30146.1"/>
    <property type="molecule type" value="Genomic_DNA"/>
</dbReference>
<evidence type="ECO:0000313" key="3">
    <source>
        <dbReference type="Proteomes" id="UP000595332"/>
    </source>
</evidence>
<dbReference type="PANTHER" id="PTHR39966">
    <property type="entry name" value="BLL2471 PROTEIN-RELATED"/>
    <property type="match status" value="1"/>
</dbReference>